<feature type="domain" description="FlgD/Vpr Ig-like" evidence="7">
    <location>
        <begin position="113"/>
        <end position="180"/>
    </location>
</feature>
<keyword evidence="8" id="KW-0966">Cell projection</keyword>
<evidence type="ECO:0000259" key="7">
    <source>
        <dbReference type="Pfam" id="PF13860"/>
    </source>
</evidence>
<dbReference type="AlphaFoldDB" id="A0A5C6TTV5"/>
<proteinExistence type="inferred from homology"/>
<dbReference type="Pfam" id="PF13860">
    <property type="entry name" value="FlgD_ig"/>
    <property type="match status" value="1"/>
</dbReference>
<dbReference type="OrthoDB" id="9785233at2"/>
<feature type="region of interest" description="Disordered" evidence="6">
    <location>
        <begin position="1"/>
        <end position="25"/>
    </location>
</feature>
<sequence>MTSTDTSNSLGSLTDPTSASTTVNSSAMSQLNQNDFLRLMTTQLTTQDPFNPVDNTQMVAQMAQFSQVAGIAQMNQSLQQLVTSMGGNRISDAASWIGRSMLVQSDIATPLRDGSYSGAVSLPNGADSVTINFVDANGQVVHSQSATDQVAGTMPFAWDGKDDDGNVVATGPLSIQVVARVNGQNTSPATATWTSIAGIQSPANGGATQLVTGLGILSPEDAIRLA</sequence>
<reference evidence="8 9" key="1">
    <citation type="journal article" date="2015" name="J. Microbiol.">
        <title>Sphingosinicella ginsenosidimutans sp. nov., with ginsenoside converting activity.</title>
        <authorList>
            <person name="Kim J.K."/>
            <person name="Kang M.S."/>
            <person name="Park S.C."/>
            <person name="Kim K.M."/>
            <person name="Choi K."/>
            <person name="Yoon M.H."/>
            <person name="Im W.T."/>
        </authorList>
    </citation>
    <scope>NUCLEOTIDE SEQUENCE [LARGE SCALE GENOMIC DNA]</scope>
    <source>
        <strain evidence="8 9">BS-11</strain>
    </source>
</reference>
<evidence type="ECO:0000256" key="5">
    <source>
        <dbReference type="RuleBase" id="RU362076"/>
    </source>
</evidence>
<keyword evidence="8" id="KW-0969">Cilium</keyword>
<dbReference type="InterPro" id="IPR005648">
    <property type="entry name" value="FlgD"/>
</dbReference>
<evidence type="ECO:0000256" key="6">
    <source>
        <dbReference type="SAM" id="MobiDB-lite"/>
    </source>
</evidence>
<name>A0A5C6TTV5_9SPHN</name>
<keyword evidence="9" id="KW-1185">Reference proteome</keyword>
<comment type="caution">
    <text evidence="8">The sequence shown here is derived from an EMBL/GenBank/DDBJ whole genome shotgun (WGS) entry which is preliminary data.</text>
</comment>
<dbReference type="InterPro" id="IPR025965">
    <property type="entry name" value="FlgD/Vpr_Ig-like"/>
</dbReference>
<dbReference type="RefSeq" id="WP_147043219.1">
    <property type="nucleotide sequence ID" value="NZ_BAABIR010000004.1"/>
</dbReference>
<gene>
    <name evidence="8" type="ORF">FRZ32_09150</name>
</gene>
<keyword evidence="8" id="KW-0282">Flagellum</keyword>
<comment type="similarity">
    <text evidence="1 5">Belongs to the FlgD family.</text>
</comment>
<dbReference type="GO" id="GO:0044781">
    <property type="term" value="P:bacterial-type flagellum organization"/>
    <property type="evidence" value="ECO:0007669"/>
    <property type="project" value="UniProtKB-UniRule"/>
</dbReference>
<dbReference type="Gene3D" id="2.30.30.910">
    <property type="match status" value="1"/>
</dbReference>
<evidence type="ECO:0000256" key="3">
    <source>
        <dbReference type="ARBA" id="ARBA00022795"/>
    </source>
</evidence>
<dbReference type="Gene3D" id="2.60.40.4070">
    <property type="match status" value="1"/>
</dbReference>
<comment type="function">
    <text evidence="4 5">Required for flagellar hook formation. May act as a scaffolding protein.</text>
</comment>
<evidence type="ECO:0000313" key="9">
    <source>
        <dbReference type="Proteomes" id="UP000321249"/>
    </source>
</evidence>
<organism evidence="8 9">
    <name type="scientific">Allosphingosinicella ginsenosidimutans</name>
    <dbReference type="NCBI Taxonomy" id="1176539"/>
    <lineage>
        <taxon>Bacteria</taxon>
        <taxon>Pseudomonadati</taxon>
        <taxon>Pseudomonadota</taxon>
        <taxon>Alphaproteobacteria</taxon>
        <taxon>Sphingomonadales</taxon>
        <taxon>Sphingomonadaceae</taxon>
        <taxon>Allosphingosinicella</taxon>
    </lineage>
</organism>
<evidence type="ECO:0000313" key="8">
    <source>
        <dbReference type="EMBL" id="TXC63812.1"/>
    </source>
</evidence>
<dbReference type="EMBL" id="VOQQ01000001">
    <property type="protein sequence ID" value="TXC63812.1"/>
    <property type="molecule type" value="Genomic_DNA"/>
</dbReference>
<evidence type="ECO:0000256" key="1">
    <source>
        <dbReference type="ARBA" id="ARBA00010577"/>
    </source>
</evidence>
<accession>A0A5C6TTV5</accession>
<keyword evidence="3 5" id="KW-1005">Bacterial flagellum biogenesis</keyword>
<evidence type="ECO:0000256" key="2">
    <source>
        <dbReference type="ARBA" id="ARBA00016013"/>
    </source>
</evidence>
<protein>
    <recommendedName>
        <fullName evidence="2 5">Basal-body rod modification protein FlgD</fullName>
    </recommendedName>
</protein>
<dbReference type="Proteomes" id="UP000321249">
    <property type="component" value="Unassembled WGS sequence"/>
</dbReference>
<evidence type="ECO:0000256" key="4">
    <source>
        <dbReference type="ARBA" id="ARBA00024746"/>
    </source>
</evidence>
<dbReference type="Pfam" id="PF03963">
    <property type="entry name" value="FlgD"/>
    <property type="match status" value="1"/>
</dbReference>